<keyword evidence="12" id="KW-0511">Multifunctional enzyme</keyword>
<dbReference type="NCBIfam" id="NF004160">
    <property type="entry name" value="PRK05627.1-3"/>
    <property type="match status" value="1"/>
</dbReference>
<dbReference type="PANTHER" id="PTHR22749">
    <property type="entry name" value="RIBOFLAVIN KINASE/FMN ADENYLYLTRANSFERASE"/>
    <property type="match status" value="1"/>
</dbReference>
<dbReference type="GO" id="GO:0008531">
    <property type="term" value="F:riboflavin kinase activity"/>
    <property type="evidence" value="ECO:0007669"/>
    <property type="project" value="UniProtKB-EC"/>
</dbReference>
<keyword evidence="7 15" id="KW-0548">Nucleotidyltransferase</keyword>
<gene>
    <name evidence="17" type="ORF">V0U35_04585</name>
</gene>
<evidence type="ECO:0000259" key="16">
    <source>
        <dbReference type="SMART" id="SM00904"/>
    </source>
</evidence>
<evidence type="ECO:0000256" key="10">
    <source>
        <dbReference type="ARBA" id="ARBA00022827"/>
    </source>
</evidence>
<comment type="catalytic activity">
    <reaction evidence="14 15">
        <text>FMN + ATP + H(+) = FAD + diphosphate</text>
        <dbReference type="Rhea" id="RHEA:17237"/>
        <dbReference type="ChEBI" id="CHEBI:15378"/>
        <dbReference type="ChEBI" id="CHEBI:30616"/>
        <dbReference type="ChEBI" id="CHEBI:33019"/>
        <dbReference type="ChEBI" id="CHEBI:57692"/>
        <dbReference type="ChEBI" id="CHEBI:58210"/>
        <dbReference type="EC" id="2.7.7.2"/>
    </reaction>
</comment>
<evidence type="ECO:0000256" key="8">
    <source>
        <dbReference type="ARBA" id="ARBA00022741"/>
    </source>
</evidence>
<dbReference type="InterPro" id="IPR023465">
    <property type="entry name" value="Riboflavin_kinase_dom_sf"/>
</dbReference>
<evidence type="ECO:0000256" key="15">
    <source>
        <dbReference type="PIRNR" id="PIRNR004491"/>
    </source>
</evidence>
<evidence type="ECO:0000313" key="17">
    <source>
        <dbReference type="EMBL" id="MEE2565948.1"/>
    </source>
</evidence>
<protein>
    <recommendedName>
        <fullName evidence="15">Riboflavin biosynthesis protein</fullName>
    </recommendedName>
    <domain>
        <recommendedName>
            <fullName evidence="15">Riboflavin kinase</fullName>
            <ecNumber evidence="15">2.7.1.26</ecNumber>
        </recommendedName>
        <alternativeName>
            <fullName evidence="15">Flavokinase</fullName>
        </alternativeName>
    </domain>
    <domain>
        <recommendedName>
            <fullName evidence="15">FMN adenylyltransferase</fullName>
            <ecNumber evidence="15">2.7.7.2</ecNumber>
        </recommendedName>
        <alternativeName>
            <fullName evidence="15">FAD pyrophosphorylase</fullName>
        </alternativeName>
        <alternativeName>
            <fullName evidence="15">FAD synthase</fullName>
        </alternativeName>
    </domain>
</protein>
<keyword evidence="6 15" id="KW-0808">Transferase</keyword>
<dbReference type="NCBIfam" id="NF004159">
    <property type="entry name" value="PRK05627.1-2"/>
    <property type="match status" value="1"/>
</dbReference>
<dbReference type="InterPro" id="IPR015864">
    <property type="entry name" value="FAD_synthase"/>
</dbReference>
<keyword evidence="5 15" id="KW-0288">FMN</keyword>
<comment type="pathway">
    <text evidence="3 15">Cofactor biosynthesis; FMN biosynthesis; FMN from riboflavin (ATP route): step 1/1.</text>
</comment>
<reference evidence="17 18" key="1">
    <citation type="submission" date="2024-01" db="EMBL/GenBank/DDBJ databases">
        <title>Hyphobacterium bacterium isolated from marine sediment.</title>
        <authorList>
            <person name="Zhao S."/>
        </authorList>
    </citation>
    <scope>NUCLEOTIDE SEQUENCE [LARGE SCALE GENOMIC DNA]</scope>
    <source>
        <strain evidence="17 18">Y60-23</strain>
    </source>
</reference>
<comment type="function">
    <text evidence="1">Catalyzes the phosphorylation of riboflavin to FMN followed by the adenylation of FMN to FAD.</text>
</comment>
<evidence type="ECO:0000256" key="1">
    <source>
        <dbReference type="ARBA" id="ARBA00002121"/>
    </source>
</evidence>
<dbReference type="SUPFAM" id="SSF82114">
    <property type="entry name" value="Riboflavin kinase-like"/>
    <property type="match status" value="1"/>
</dbReference>
<comment type="catalytic activity">
    <reaction evidence="13 15">
        <text>riboflavin + ATP = FMN + ADP + H(+)</text>
        <dbReference type="Rhea" id="RHEA:14357"/>
        <dbReference type="ChEBI" id="CHEBI:15378"/>
        <dbReference type="ChEBI" id="CHEBI:30616"/>
        <dbReference type="ChEBI" id="CHEBI:57986"/>
        <dbReference type="ChEBI" id="CHEBI:58210"/>
        <dbReference type="ChEBI" id="CHEBI:456216"/>
        <dbReference type="EC" id="2.7.1.26"/>
    </reaction>
</comment>
<dbReference type="SMART" id="SM00904">
    <property type="entry name" value="Flavokinase"/>
    <property type="match status" value="1"/>
</dbReference>
<dbReference type="PANTHER" id="PTHR22749:SF6">
    <property type="entry name" value="RIBOFLAVIN KINASE"/>
    <property type="match status" value="1"/>
</dbReference>
<dbReference type="Pfam" id="PF01687">
    <property type="entry name" value="Flavokinase"/>
    <property type="match status" value="1"/>
</dbReference>
<dbReference type="InterPro" id="IPR002606">
    <property type="entry name" value="Riboflavin_kinase_bac"/>
</dbReference>
<comment type="caution">
    <text evidence="17">The sequence shown here is derived from an EMBL/GenBank/DDBJ whole genome shotgun (WGS) entry which is preliminary data.</text>
</comment>
<keyword evidence="8 15" id="KW-0547">Nucleotide-binding</keyword>
<dbReference type="EMBL" id="JAZDRO010000001">
    <property type="protein sequence ID" value="MEE2565948.1"/>
    <property type="molecule type" value="Genomic_DNA"/>
</dbReference>
<dbReference type="NCBIfam" id="TIGR00083">
    <property type="entry name" value="ribF"/>
    <property type="match status" value="1"/>
</dbReference>
<evidence type="ECO:0000256" key="4">
    <source>
        <dbReference type="ARBA" id="ARBA00022630"/>
    </source>
</evidence>
<evidence type="ECO:0000256" key="6">
    <source>
        <dbReference type="ARBA" id="ARBA00022679"/>
    </source>
</evidence>
<keyword evidence="18" id="KW-1185">Reference proteome</keyword>
<dbReference type="EC" id="2.7.7.2" evidence="15"/>
<keyword evidence="9 15" id="KW-0418">Kinase</keyword>
<dbReference type="Gene3D" id="2.40.30.30">
    <property type="entry name" value="Riboflavin kinase-like"/>
    <property type="match status" value="1"/>
</dbReference>
<dbReference type="EC" id="2.7.1.26" evidence="15"/>
<dbReference type="SUPFAM" id="SSF52374">
    <property type="entry name" value="Nucleotidylyl transferase"/>
    <property type="match status" value="1"/>
</dbReference>
<comment type="pathway">
    <text evidence="2 15">Cofactor biosynthesis; FAD biosynthesis; FAD from FMN: step 1/1.</text>
</comment>
<comment type="similarity">
    <text evidence="15">Belongs to the ribF family.</text>
</comment>
<dbReference type="PIRSF" id="PIRSF004491">
    <property type="entry name" value="FAD_Synth"/>
    <property type="match status" value="1"/>
</dbReference>
<accession>A0ABU7LWM0</accession>
<dbReference type="RefSeq" id="WP_330195477.1">
    <property type="nucleotide sequence ID" value="NZ_JAZDRO010000001.1"/>
</dbReference>
<evidence type="ECO:0000256" key="13">
    <source>
        <dbReference type="ARBA" id="ARBA00047880"/>
    </source>
</evidence>
<dbReference type="InterPro" id="IPR023468">
    <property type="entry name" value="Riboflavin_kinase"/>
</dbReference>
<name>A0ABU7LWM0_9PROT</name>
<evidence type="ECO:0000256" key="12">
    <source>
        <dbReference type="ARBA" id="ARBA00023268"/>
    </source>
</evidence>
<dbReference type="InterPro" id="IPR014729">
    <property type="entry name" value="Rossmann-like_a/b/a_fold"/>
</dbReference>
<organism evidence="17 18">
    <name type="scientific">Hyphobacterium marinum</name>
    <dbReference type="NCBI Taxonomy" id="3116574"/>
    <lineage>
        <taxon>Bacteria</taxon>
        <taxon>Pseudomonadati</taxon>
        <taxon>Pseudomonadota</taxon>
        <taxon>Alphaproteobacteria</taxon>
        <taxon>Maricaulales</taxon>
        <taxon>Maricaulaceae</taxon>
        <taxon>Hyphobacterium</taxon>
    </lineage>
</organism>
<evidence type="ECO:0000256" key="14">
    <source>
        <dbReference type="ARBA" id="ARBA00049494"/>
    </source>
</evidence>
<keyword evidence="4 15" id="KW-0285">Flavoprotein</keyword>
<dbReference type="Gene3D" id="3.40.50.620">
    <property type="entry name" value="HUPs"/>
    <property type="match status" value="1"/>
</dbReference>
<evidence type="ECO:0000256" key="9">
    <source>
        <dbReference type="ARBA" id="ARBA00022777"/>
    </source>
</evidence>
<evidence type="ECO:0000313" key="18">
    <source>
        <dbReference type="Proteomes" id="UP001310692"/>
    </source>
</evidence>
<evidence type="ECO:0000256" key="3">
    <source>
        <dbReference type="ARBA" id="ARBA00005201"/>
    </source>
</evidence>
<keyword evidence="11 15" id="KW-0067">ATP-binding</keyword>
<proteinExistence type="inferred from homology"/>
<dbReference type="CDD" id="cd02064">
    <property type="entry name" value="FAD_synthetase_N"/>
    <property type="match status" value="1"/>
</dbReference>
<dbReference type="InterPro" id="IPR015865">
    <property type="entry name" value="Riboflavin_kinase_bac/euk"/>
</dbReference>
<evidence type="ECO:0000256" key="11">
    <source>
        <dbReference type="ARBA" id="ARBA00022840"/>
    </source>
</evidence>
<sequence length="314" mass="33765">MDVLRGDTRPGDLRPSVLALGNFDGVHRGHRALLDEALDRARTSGLATAVAVFEPHPRRFFQPDAPPFRLMSDDRRNAIFAEMGFDRLHVLTFDADMAARTPKAFVADILNDRIAAREVVVGADFRFGKGRAGDFAALAELARARGMTAHAAGLVEAGGEKISSSAIRNAVAGGDMNATEAWLGRPFILDGVVEEGDRRGRTIGFPTANVALGDFVRPAHGVYAVSVRRPGDTQDMAGVANVGVRPTVDGKQERLEVHLFDFAGDLYGQTLAVSFHDHLRGEKKFDGLDALKNQIARDCEAARAVLAARESGPA</sequence>
<keyword evidence="10 15" id="KW-0274">FAD</keyword>
<dbReference type="Proteomes" id="UP001310692">
    <property type="component" value="Unassembled WGS sequence"/>
</dbReference>
<dbReference type="Pfam" id="PF06574">
    <property type="entry name" value="FAD_syn"/>
    <property type="match status" value="1"/>
</dbReference>
<evidence type="ECO:0000256" key="7">
    <source>
        <dbReference type="ARBA" id="ARBA00022695"/>
    </source>
</evidence>
<evidence type="ECO:0000256" key="2">
    <source>
        <dbReference type="ARBA" id="ARBA00004726"/>
    </source>
</evidence>
<dbReference type="GO" id="GO:0003919">
    <property type="term" value="F:FMN adenylyltransferase activity"/>
    <property type="evidence" value="ECO:0007669"/>
    <property type="project" value="UniProtKB-EC"/>
</dbReference>
<feature type="domain" description="Riboflavin kinase" evidence="16">
    <location>
        <begin position="182"/>
        <end position="307"/>
    </location>
</feature>
<evidence type="ECO:0000256" key="5">
    <source>
        <dbReference type="ARBA" id="ARBA00022643"/>
    </source>
</evidence>